<dbReference type="InterPro" id="IPR005240">
    <property type="entry name" value="DUF389"/>
</dbReference>
<feature type="transmembrane region" description="Helical" evidence="1">
    <location>
        <begin position="279"/>
        <end position="299"/>
    </location>
</feature>
<feature type="transmembrane region" description="Helical" evidence="1">
    <location>
        <begin position="119"/>
        <end position="136"/>
    </location>
</feature>
<gene>
    <name evidence="2" type="ORF">HUT05_33120</name>
</gene>
<feature type="transmembrane region" description="Helical" evidence="1">
    <location>
        <begin position="175"/>
        <end position="196"/>
    </location>
</feature>
<keyword evidence="1" id="KW-0472">Membrane</keyword>
<keyword evidence="1" id="KW-1133">Transmembrane helix</keyword>
<evidence type="ECO:0000256" key="1">
    <source>
        <dbReference type="SAM" id="Phobius"/>
    </source>
</evidence>
<proteinExistence type="predicted"/>
<sequence length="317" mass="34026">MQMIHLRLVSPADLTPQVFELLTGDRFVFNLVVLPVRAHRPTGDTIVCDVLAGGANTVLRGLRELGLDRRGSMVIEPVEIAFSGIAAETERQQLGPLAYAPVWEEVEARIRAEGTYVPSFYVYLVIAGLLAASGIFTNSQILIVAAMVVGPEYGAITSVALGIDHHSGTRIRQGLLALTTGFLLAIAVTLVFSWVIRARDLQPTAFELGIRPVSSLIDAPNFFSVVVAVLAGVVGIMSLTQARTSALLGVFISVTTIPAAAGIGVSLAFSDWDQARGSLAQLLLNIVLLIVVGVLTLRFQRFIWRRIGRSGGRTEAR</sequence>
<accession>A0A7H8TIA5</accession>
<dbReference type="RefSeq" id="WP_176577240.1">
    <property type="nucleotide sequence ID" value="NZ_CBDRGH010000002.1"/>
</dbReference>
<evidence type="ECO:0000313" key="2">
    <source>
        <dbReference type="EMBL" id="QKZ21760.1"/>
    </source>
</evidence>
<dbReference type="AlphaFoldDB" id="A0A7H8TIA5"/>
<dbReference type="PANTHER" id="PTHR20992">
    <property type="entry name" value="AT15442P-RELATED"/>
    <property type="match status" value="1"/>
</dbReference>
<feature type="transmembrane region" description="Helical" evidence="1">
    <location>
        <begin position="222"/>
        <end position="239"/>
    </location>
</feature>
<name>A0A7H8TIA5_STRCX</name>
<keyword evidence="1" id="KW-0812">Transmembrane</keyword>
<dbReference type="Pfam" id="PF04087">
    <property type="entry name" value="DUF389"/>
    <property type="match status" value="1"/>
</dbReference>
<organism evidence="2 3">
    <name type="scientific">Streptomyces chartreusis</name>
    <dbReference type="NCBI Taxonomy" id="1969"/>
    <lineage>
        <taxon>Bacteria</taxon>
        <taxon>Bacillati</taxon>
        <taxon>Actinomycetota</taxon>
        <taxon>Actinomycetes</taxon>
        <taxon>Kitasatosporales</taxon>
        <taxon>Streptomycetaceae</taxon>
        <taxon>Streptomyces</taxon>
    </lineage>
</organism>
<protein>
    <submittedName>
        <fullName evidence="2">DUF389 domain-containing protein</fullName>
    </submittedName>
</protein>
<feature type="transmembrane region" description="Helical" evidence="1">
    <location>
        <begin position="142"/>
        <end position="163"/>
    </location>
</feature>
<feature type="transmembrane region" description="Helical" evidence="1">
    <location>
        <begin position="246"/>
        <end position="267"/>
    </location>
</feature>
<evidence type="ECO:0000313" key="3">
    <source>
        <dbReference type="Proteomes" id="UP000509418"/>
    </source>
</evidence>
<dbReference type="Proteomes" id="UP000509418">
    <property type="component" value="Chromosome"/>
</dbReference>
<dbReference type="PANTHER" id="PTHR20992:SF9">
    <property type="entry name" value="AT15442P-RELATED"/>
    <property type="match status" value="1"/>
</dbReference>
<keyword evidence="3" id="KW-1185">Reference proteome</keyword>
<reference evidence="2 3" key="1">
    <citation type="submission" date="2020-06" db="EMBL/GenBank/DDBJ databases">
        <title>Genome mining for natural products.</title>
        <authorList>
            <person name="Zhang B."/>
            <person name="Shi J."/>
            <person name="Ge H."/>
        </authorList>
    </citation>
    <scope>NUCLEOTIDE SEQUENCE [LARGE SCALE GENOMIC DNA]</scope>
    <source>
        <strain evidence="2 3">NA02069</strain>
    </source>
</reference>
<dbReference type="EMBL" id="CP056041">
    <property type="protein sequence ID" value="QKZ21760.1"/>
    <property type="molecule type" value="Genomic_DNA"/>
</dbReference>